<gene>
    <name evidence="3" type="ORF">US68_C0009G0040</name>
</gene>
<feature type="transmembrane region" description="Helical" evidence="1">
    <location>
        <begin position="7"/>
        <end position="27"/>
    </location>
</feature>
<dbReference type="GO" id="GO:0008658">
    <property type="term" value="F:penicillin binding"/>
    <property type="evidence" value="ECO:0007669"/>
    <property type="project" value="InterPro"/>
</dbReference>
<feature type="domain" description="Penicillin-binding protein transpeptidase" evidence="2">
    <location>
        <begin position="232"/>
        <end position="512"/>
    </location>
</feature>
<proteinExistence type="predicted"/>
<sequence length="523" mass="59292">METNRPKIILVTIYLCFIFILAKLFYWQIIKGQELRDRAVSQIYKLEKILPQQGRILSSDGYPLSLDYSYYGLALYKPNFKKELTEIISEINTIKPQFATENAKALDKFNNPAQKWMEFTTQFNRDEMLKLSKIAGTDFTLKQKRYYPENDLAYHLVSNLEKYYRRQIFGQIGFTRTIIDGTGGNLLTRKNWQKSEIDGQDIHSSLNRQIQLLSENSLKYGVEKYQADSASLIIIRPENGEIIAMASFEASPSAQSTKIPNIANLFEPGSIFKPLIVSAALDSNSINQNYICPKCNQPRVIGQYTINNWNDEFHPDSTLKDIIKNSDNIGMSYIIYELGLDKFLDYFHRLKLDQKTGVELTGESISPPKSYWSDIDLATASFGQGLAVNQLQMIQAFNAIANNGQLVKVHFNQQNQIESSQVFSPQSIAIIKDILRYAVDNSPVAALKPKEMEVCAKSGTAQVAIKGEYTNSDTIGSYIGFYPCINPKFTMIVTVNNPRLSQWGSSTAAPIWFELAQNLEPLL</sequence>
<reference evidence="3 4" key="1">
    <citation type="journal article" date="2015" name="Nature">
        <title>rRNA introns, odd ribosomes, and small enigmatic genomes across a large radiation of phyla.</title>
        <authorList>
            <person name="Brown C.T."/>
            <person name="Hug L.A."/>
            <person name="Thomas B.C."/>
            <person name="Sharon I."/>
            <person name="Castelle C.J."/>
            <person name="Singh A."/>
            <person name="Wilkins M.J."/>
            <person name="Williams K.H."/>
            <person name="Banfield J.F."/>
        </authorList>
    </citation>
    <scope>NUCLEOTIDE SEQUENCE [LARGE SCALE GENOMIC DNA]</scope>
</reference>
<dbReference type="InterPro" id="IPR050515">
    <property type="entry name" value="Beta-lactam/transpept"/>
</dbReference>
<keyword evidence="3" id="KW-0808">Transferase</keyword>
<evidence type="ECO:0000259" key="2">
    <source>
        <dbReference type="Pfam" id="PF00905"/>
    </source>
</evidence>
<dbReference type="Pfam" id="PF00905">
    <property type="entry name" value="Transpeptidase"/>
    <property type="match status" value="1"/>
</dbReference>
<dbReference type="SUPFAM" id="SSF56601">
    <property type="entry name" value="beta-lactamase/transpeptidase-like"/>
    <property type="match status" value="1"/>
</dbReference>
<evidence type="ECO:0000313" key="3">
    <source>
        <dbReference type="EMBL" id="KKQ50085.1"/>
    </source>
</evidence>
<keyword evidence="1" id="KW-0812">Transmembrane</keyword>
<dbReference type="InterPro" id="IPR012338">
    <property type="entry name" value="Beta-lactam/transpept-like"/>
</dbReference>
<keyword evidence="1" id="KW-0472">Membrane</keyword>
<name>A0A0G0IGG9_9BACT</name>
<dbReference type="GO" id="GO:0016740">
    <property type="term" value="F:transferase activity"/>
    <property type="evidence" value="ECO:0007669"/>
    <property type="project" value="UniProtKB-KW"/>
</dbReference>
<dbReference type="EMBL" id="LBTX01000009">
    <property type="protein sequence ID" value="KKQ50085.1"/>
    <property type="molecule type" value="Genomic_DNA"/>
</dbReference>
<evidence type="ECO:0000313" key="4">
    <source>
        <dbReference type="Proteomes" id="UP000034231"/>
    </source>
</evidence>
<evidence type="ECO:0000256" key="1">
    <source>
        <dbReference type="SAM" id="Phobius"/>
    </source>
</evidence>
<dbReference type="Gene3D" id="3.90.1310.10">
    <property type="entry name" value="Penicillin-binding protein 2a (Domain 2)"/>
    <property type="match status" value="1"/>
</dbReference>
<comment type="caution">
    <text evidence="3">The sequence shown here is derived from an EMBL/GenBank/DDBJ whole genome shotgun (WGS) entry which is preliminary data.</text>
</comment>
<accession>A0A0G0IGG9</accession>
<dbReference type="Proteomes" id="UP000034231">
    <property type="component" value="Unassembled WGS sequence"/>
</dbReference>
<dbReference type="SUPFAM" id="SSF56519">
    <property type="entry name" value="Penicillin binding protein dimerisation domain"/>
    <property type="match status" value="1"/>
</dbReference>
<dbReference type="AlphaFoldDB" id="A0A0G0IGG9"/>
<dbReference type="GO" id="GO:0005886">
    <property type="term" value="C:plasma membrane"/>
    <property type="evidence" value="ECO:0007669"/>
    <property type="project" value="TreeGrafter"/>
</dbReference>
<dbReference type="Gene3D" id="3.30.450.330">
    <property type="match status" value="1"/>
</dbReference>
<dbReference type="PANTHER" id="PTHR30627">
    <property type="entry name" value="PEPTIDOGLYCAN D,D-TRANSPEPTIDASE"/>
    <property type="match status" value="1"/>
</dbReference>
<organism evidence="3 4">
    <name type="scientific">Candidatus Shapirobacteria bacterium GW2011_GWE1_38_10</name>
    <dbReference type="NCBI Taxonomy" id="1618488"/>
    <lineage>
        <taxon>Bacteria</taxon>
        <taxon>Candidatus Shapironibacteriota</taxon>
    </lineage>
</organism>
<dbReference type="InterPro" id="IPR001460">
    <property type="entry name" value="PCN-bd_Tpept"/>
</dbReference>
<protein>
    <submittedName>
        <fullName evidence="3">Peptidoglycan glycosyltransferase</fullName>
    </submittedName>
</protein>
<dbReference type="InterPro" id="IPR036138">
    <property type="entry name" value="PBP_dimer_sf"/>
</dbReference>
<keyword evidence="1" id="KW-1133">Transmembrane helix</keyword>
<dbReference type="GO" id="GO:0071555">
    <property type="term" value="P:cell wall organization"/>
    <property type="evidence" value="ECO:0007669"/>
    <property type="project" value="TreeGrafter"/>
</dbReference>
<dbReference type="Gene3D" id="3.40.710.10">
    <property type="entry name" value="DD-peptidase/beta-lactamase superfamily"/>
    <property type="match status" value="1"/>
</dbReference>